<dbReference type="WBParaSite" id="Hba_15235">
    <property type="protein sequence ID" value="Hba_15235"/>
    <property type="gene ID" value="Hba_15235"/>
</dbReference>
<dbReference type="SMART" id="SM00054">
    <property type="entry name" value="EFh"/>
    <property type="match status" value="1"/>
</dbReference>
<dbReference type="InterPro" id="IPR011992">
    <property type="entry name" value="EF-hand-dom_pair"/>
</dbReference>
<dbReference type="SUPFAM" id="SSF47473">
    <property type="entry name" value="EF-hand"/>
    <property type="match status" value="1"/>
</dbReference>
<protein>
    <submittedName>
        <fullName evidence="3">EF-hand domain-containing protein</fullName>
    </submittedName>
</protein>
<evidence type="ECO:0000313" key="2">
    <source>
        <dbReference type="Proteomes" id="UP000095283"/>
    </source>
</evidence>
<sequence>MAVLFIYENTAFFYSFFDNDGFIEKSEMIECVQDLALTLSYPHAVIEELFKEADVDGDGKISFEGVVFALSNSSELYMGTL</sequence>
<name>A0A1I7XCI2_HETBA</name>
<dbReference type="InterPro" id="IPR002048">
    <property type="entry name" value="EF_hand_dom"/>
</dbReference>
<dbReference type="Proteomes" id="UP000095283">
    <property type="component" value="Unplaced"/>
</dbReference>
<dbReference type="PROSITE" id="PS50222">
    <property type="entry name" value="EF_HAND_2"/>
    <property type="match status" value="1"/>
</dbReference>
<reference evidence="3" key="1">
    <citation type="submission" date="2016-11" db="UniProtKB">
        <authorList>
            <consortium name="WormBaseParasite"/>
        </authorList>
    </citation>
    <scope>IDENTIFICATION</scope>
</reference>
<dbReference type="Gene3D" id="1.10.238.10">
    <property type="entry name" value="EF-hand"/>
    <property type="match status" value="1"/>
</dbReference>
<dbReference type="Pfam" id="PF13499">
    <property type="entry name" value="EF-hand_7"/>
    <property type="match status" value="1"/>
</dbReference>
<dbReference type="GO" id="GO:0005509">
    <property type="term" value="F:calcium ion binding"/>
    <property type="evidence" value="ECO:0007669"/>
    <property type="project" value="InterPro"/>
</dbReference>
<organism evidence="2 3">
    <name type="scientific">Heterorhabditis bacteriophora</name>
    <name type="common">Entomopathogenic nematode worm</name>
    <dbReference type="NCBI Taxonomy" id="37862"/>
    <lineage>
        <taxon>Eukaryota</taxon>
        <taxon>Metazoa</taxon>
        <taxon>Ecdysozoa</taxon>
        <taxon>Nematoda</taxon>
        <taxon>Chromadorea</taxon>
        <taxon>Rhabditida</taxon>
        <taxon>Rhabditina</taxon>
        <taxon>Rhabditomorpha</taxon>
        <taxon>Strongyloidea</taxon>
        <taxon>Heterorhabditidae</taxon>
        <taxon>Heterorhabditis</taxon>
    </lineage>
</organism>
<evidence type="ECO:0000259" key="1">
    <source>
        <dbReference type="PROSITE" id="PS50222"/>
    </source>
</evidence>
<keyword evidence="2" id="KW-1185">Reference proteome</keyword>
<dbReference type="CDD" id="cd00051">
    <property type="entry name" value="EFh"/>
    <property type="match status" value="1"/>
</dbReference>
<accession>A0A1I7XCI2</accession>
<proteinExistence type="predicted"/>
<evidence type="ECO:0000313" key="3">
    <source>
        <dbReference type="WBParaSite" id="Hba_15235"/>
    </source>
</evidence>
<dbReference type="AlphaFoldDB" id="A0A1I7XCI2"/>
<feature type="domain" description="EF-hand" evidence="1">
    <location>
        <begin position="41"/>
        <end position="76"/>
    </location>
</feature>